<evidence type="ECO:0000313" key="3">
    <source>
        <dbReference type="Proteomes" id="UP000735302"/>
    </source>
</evidence>
<proteinExistence type="predicted"/>
<evidence type="ECO:0000256" key="1">
    <source>
        <dbReference type="SAM" id="MobiDB-lite"/>
    </source>
</evidence>
<organism evidence="2 3">
    <name type="scientific">Plakobranchus ocellatus</name>
    <dbReference type="NCBI Taxonomy" id="259542"/>
    <lineage>
        <taxon>Eukaryota</taxon>
        <taxon>Metazoa</taxon>
        <taxon>Spiralia</taxon>
        <taxon>Lophotrochozoa</taxon>
        <taxon>Mollusca</taxon>
        <taxon>Gastropoda</taxon>
        <taxon>Heterobranchia</taxon>
        <taxon>Euthyneura</taxon>
        <taxon>Panpulmonata</taxon>
        <taxon>Sacoglossa</taxon>
        <taxon>Placobranchoidea</taxon>
        <taxon>Plakobranchidae</taxon>
        <taxon>Plakobranchus</taxon>
    </lineage>
</organism>
<accession>A0AAV4AWP0</accession>
<dbReference type="Proteomes" id="UP000735302">
    <property type="component" value="Unassembled WGS sequence"/>
</dbReference>
<feature type="compositionally biased region" description="Basic residues" evidence="1">
    <location>
        <begin position="84"/>
        <end position="95"/>
    </location>
</feature>
<feature type="compositionally biased region" description="Basic residues" evidence="1">
    <location>
        <begin position="197"/>
        <end position="206"/>
    </location>
</feature>
<gene>
    <name evidence="2" type="ORF">PoB_003824300</name>
</gene>
<feature type="compositionally biased region" description="Polar residues" evidence="1">
    <location>
        <begin position="26"/>
        <end position="38"/>
    </location>
</feature>
<feature type="compositionally biased region" description="Basic residues" evidence="1">
    <location>
        <begin position="52"/>
        <end position="64"/>
    </location>
</feature>
<comment type="caution">
    <text evidence="2">The sequence shown here is derived from an EMBL/GenBank/DDBJ whole genome shotgun (WGS) entry which is preliminary data.</text>
</comment>
<evidence type="ECO:0000313" key="2">
    <source>
        <dbReference type="EMBL" id="GFO11738.1"/>
    </source>
</evidence>
<feature type="region of interest" description="Disordered" evidence="1">
    <location>
        <begin position="1"/>
        <end position="99"/>
    </location>
</feature>
<feature type="region of interest" description="Disordered" evidence="1">
    <location>
        <begin position="170"/>
        <end position="206"/>
    </location>
</feature>
<reference evidence="2 3" key="1">
    <citation type="journal article" date="2021" name="Elife">
        <title>Chloroplast acquisition without the gene transfer in kleptoplastic sea slugs, Plakobranchus ocellatus.</title>
        <authorList>
            <person name="Maeda T."/>
            <person name="Takahashi S."/>
            <person name="Yoshida T."/>
            <person name="Shimamura S."/>
            <person name="Takaki Y."/>
            <person name="Nagai Y."/>
            <person name="Toyoda A."/>
            <person name="Suzuki Y."/>
            <person name="Arimoto A."/>
            <person name="Ishii H."/>
            <person name="Satoh N."/>
            <person name="Nishiyama T."/>
            <person name="Hasebe M."/>
            <person name="Maruyama T."/>
            <person name="Minagawa J."/>
            <person name="Obokata J."/>
            <person name="Shigenobu S."/>
        </authorList>
    </citation>
    <scope>NUCLEOTIDE SEQUENCE [LARGE SCALE GENOMIC DNA]</scope>
</reference>
<name>A0AAV4AWP0_9GAST</name>
<dbReference type="AlphaFoldDB" id="A0AAV4AWP0"/>
<feature type="compositionally biased region" description="Low complexity" evidence="1">
    <location>
        <begin position="66"/>
        <end position="77"/>
    </location>
</feature>
<protein>
    <submittedName>
        <fullName evidence="2">Uncharacterized protein</fullName>
    </submittedName>
</protein>
<keyword evidence="3" id="KW-1185">Reference proteome</keyword>
<sequence>MGSLAGVKQTMKMSSGVSSKHLALPQNRSSNKNTNSIKCATKRKSNGNIARVKLHPSRRKKLKNLRSQNQSSRNRNNCKGKSSIQKRAKNSKNHKQSIETQSSATVYMYTGSPHPMYAPNFGGCGAPMMAGVSLVPMTTQVLGTPQMRVGNPSITPAFLPRTVQDQPLLIKPQSCPHTPHYHHGSLPSEDSSTPPSHVHHQARSLG</sequence>
<dbReference type="EMBL" id="BLXT01004326">
    <property type="protein sequence ID" value="GFO11738.1"/>
    <property type="molecule type" value="Genomic_DNA"/>
</dbReference>